<organism evidence="3 4">
    <name type="scientific">Hesseltinella vesiculosa</name>
    <dbReference type="NCBI Taxonomy" id="101127"/>
    <lineage>
        <taxon>Eukaryota</taxon>
        <taxon>Fungi</taxon>
        <taxon>Fungi incertae sedis</taxon>
        <taxon>Mucoromycota</taxon>
        <taxon>Mucoromycotina</taxon>
        <taxon>Mucoromycetes</taxon>
        <taxon>Mucorales</taxon>
        <taxon>Cunninghamellaceae</taxon>
        <taxon>Hesseltinella</taxon>
    </lineage>
</organism>
<dbReference type="GO" id="GO:0022857">
    <property type="term" value="F:transmembrane transporter activity"/>
    <property type="evidence" value="ECO:0007669"/>
    <property type="project" value="InterPro"/>
</dbReference>
<dbReference type="PANTHER" id="PTHR23524">
    <property type="entry name" value="TRANSPORTER, PUTATIVE (AFU_ORTHOLOGUE AFUA_8G04850)-RELATED"/>
    <property type="match status" value="1"/>
</dbReference>
<accession>A0A1X2GFG5</accession>
<dbReference type="Pfam" id="PF07690">
    <property type="entry name" value="MFS_1"/>
    <property type="match status" value="1"/>
</dbReference>
<name>A0A1X2GFG5_9FUNG</name>
<keyword evidence="2" id="KW-0472">Membrane</keyword>
<comment type="caution">
    <text evidence="3">The sequence shown here is derived from an EMBL/GenBank/DDBJ whole genome shotgun (WGS) entry which is preliminary data.</text>
</comment>
<dbReference type="InterPro" id="IPR011701">
    <property type="entry name" value="MFS"/>
</dbReference>
<dbReference type="PANTHER" id="PTHR23524:SF1">
    <property type="entry name" value="MRH DOMAIN-CONTAINING PROTEIN-RELATED"/>
    <property type="match status" value="1"/>
</dbReference>
<feature type="transmembrane region" description="Helical" evidence="2">
    <location>
        <begin position="358"/>
        <end position="380"/>
    </location>
</feature>
<dbReference type="AlphaFoldDB" id="A0A1X2GFG5"/>
<keyword evidence="4" id="KW-1185">Reference proteome</keyword>
<feature type="transmembrane region" description="Helical" evidence="2">
    <location>
        <begin position="69"/>
        <end position="88"/>
    </location>
</feature>
<evidence type="ECO:0000313" key="3">
    <source>
        <dbReference type="EMBL" id="ORX51946.1"/>
    </source>
</evidence>
<gene>
    <name evidence="3" type="ORF">DM01DRAFT_265125</name>
</gene>
<feature type="transmembrane region" description="Helical" evidence="2">
    <location>
        <begin position="295"/>
        <end position="315"/>
    </location>
</feature>
<dbReference type="InterPro" id="IPR036259">
    <property type="entry name" value="MFS_trans_sf"/>
</dbReference>
<feature type="transmembrane region" description="Helical" evidence="2">
    <location>
        <begin position="170"/>
        <end position="188"/>
    </location>
</feature>
<protein>
    <submittedName>
        <fullName evidence="3">MFS general substrate transporter</fullName>
    </submittedName>
</protein>
<dbReference type="SUPFAM" id="SSF103473">
    <property type="entry name" value="MFS general substrate transporter"/>
    <property type="match status" value="1"/>
</dbReference>
<reference evidence="3 4" key="1">
    <citation type="submission" date="2016-07" db="EMBL/GenBank/DDBJ databases">
        <title>Pervasive Adenine N6-methylation of Active Genes in Fungi.</title>
        <authorList>
            <consortium name="DOE Joint Genome Institute"/>
            <person name="Mondo S.J."/>
            <person name="Dannebaum R.O."/>
            <person name="Kuo R.C."/>
            <person name="Labutti K."/>
            <person name="Haridas S."/>
            <person name="Kuo A."/>
            <person name="Salamov A."/>
            <person name="Ahrendt S.R."/>
            <person name="Lipzen A."/>
            <person name="Sullivan W."/>
            <person name="Andreopoulos W.B."/>
            <person name="Clum A."/>
            <person name="Lindquist E."/>
            <person name="Daum C."/>
            <person name="Ramamoorthy G.K."/>
            <person name="Gryganskyi A."/>
            <person name="Culley D."/>
            <person name="Magnuson J.K."/>
            <person name="James T.Y."/>
            <person name="O'Malley M.A."/>
            <person name="Stajich J.E."/>
            <person name="Spatafora J.W."/>
            <person name="Visel A."/>
            <person name="Grigoriev I.V."/>
        </authorList>
    </citation>
    <scope>NUCLEOTIDE SEQUENCE [LARGE SCALE GENOMIC DNA]</scope>
    <source>
        <strain evidence="3 4">NRRL 3301</strain>
    </source>
</reference>
<dbReference type="EMBL" id="MCGT01000019">
    <property type="protein sequence ID" value="ORX51946.1"/>
    <property type="molecule type" value="Genomic_DNA"/>
</dbReference>
<keyword evidence="2" id="KW-0812">Transmembrane</keyword>
<dbReference type="Proteomes" id="UP000242146">
    <property type="component" value="Unassembled WGS sequence"/>
</dbReference>
<feature type="transmembrane region" description="Helical" evidence="2">
    <location>
        <begin position="321"/>
        <end position="346"/>
    </location>
</feature>
<dbReference type="OrthoDB" id="18110at2759"/>
<evidence type="ECO:0000313" key="4">
    <source>
        <dbReference type="Proteomes" id="UP000242146"/>
    </source>
</evidence>
<keyword evidence="2" id="KW-1133">Transmembrane helix</keyword>
<sequence>MCLLFSVFSSLAAIVYLATAQSFIILARLDGTASSRGSVTGSLSFYSELVSVVFVVVWGVVSDHHEKRLIMALGLGFMGIPLIALPYVRQVYPDLLLIRLFFSVGTAGTTTMMTAFVMEVVQGKGGWVPAMLGASSGLGAIFAAFCLFSVPTMLNLRFHGDQTKAVNAANGIIGGCVVLVGLVSYVCLPRWCRALSRGFVNFAIKLLRGLKAAKDPHVGLGYCTSFFARADEVIITNFISLWVTQYYIEKGICANGSICYAASGSTGTMTGIAQCVALVACPFFGAASEYLAKELAIVAAGAIGAAGCLAFSFSLDPTSKTSMAMVILIAIGEYAMIVSGMSLVAGKHVAVEDRGSVAGTYSFCGAVGILVLSKVGGVLFDVWMKGAPFLLLGVGHLLIMIAALALYCWQHFFKKGK</sequence>
<dbReference type="GO" id="GO:0016020">
    <property type="term" value="C:membrane"/>
    <property type="evidence" value="ECO:0007669"/>
    <property type="project" value="UniProtKB-SubCell"/>
</dbReference>
<comment type="subcellular location">
    <subcellularLocation>
        <location evidence="1">Membrane</location>
        <topology evidence="1">Multi-pass membrane protein</topology>
    </subcellularLocation>
</comment>
<feature type="transmembrane region" description="Helical" evidence="2">
    <location>
        <begin position="386"/>
        <end position="409"/>
    </location>
</feature>
<proteinExistence type="predicted"/>
<feature type="transmembrane region" description="Helical" evidence="2">
    <location>
        <begin position="100"/>
        <end position="118"/>
    </location>
</feature>
<evidence type="ECO:0000256" key="1">
    <source>
        <dbReference type="ARBA" id="ARBA00004141"/>
    </source>
</evidence>
<feature type="transmembrane region" description="Helical" evidence="2">
    <location>
        <begin position="130"/>
        <end position="150"/>
    </location>
</feature>
<feature type="transmembrane region" description="Helical" evidence="2">
    <location>
        <begin position="44"/>
        <end position="62"/>
    </location>
</feature>
<dbReference type="STRING" id="101127.A0A1X2GFG5"/>
<evidence type="ECO:0000256" key="2">
    <source>
        <dbReference type="SAM" id="Phobius"/>
    </source>
</evidence>
<dbReference type="Gene3D" id="1.20.1250.20">
    <property type="entry name" value="MFS general substrate transporter like domains"/>
    <property type="match status" value="2"/>
</dbReference>